<dbReference type="Proteomes" id="UP001476247">
    <property type="component" value="Unassembled WGS sequence"/>
</dbReference>
<dbReference type="EMBL" id="BAABUJ010000018">
    <property type="protein sequence ID" value="GAA5801357.1"/>
    <property type="molecule type" value="Genomic_DNA"/>
</dbReference>
<name>A0ABP9Y2Y7_9FUNG</name>
<keyword evidence="2" id="KW-1185">Reference proteome</keyword>
<comment type="caution">
    <text evidence="1">The sequence shown here is derived from an EMBL/GenBank/DDBJ whole genome shotgun (WGS) entry which is preliminary data.</text>
</comment>
<accession>A0ABP9Y2Y7</accession>
<protein>
    <submittedName>
        <fullName evidence="1">Uncharacterized protein</fullName>
    </submittedName>
</protein>
<evidence type="ECO:0000313" key="1">
    <source>
        <dbReference type="EMBL" id="GAA5801357.1"/>
    </source>
</evidence>
<organism evidence="1 2">
    <name type="scientific">Helicostylum pulchrum</name>
    <dbReference type="NCBI Taxonomy" id="562976"/>
    <lineage>
        <taxon>Eukaryota</taxon>
        <taxon>Fungi</taxon>
        <taxon>Fungi incertae sedis</taxon>
        <taxon>Mucoromycota</taxon>
        <taxon>Mucoromycotina</taxon>
        <taxon>Mucoromycetes</taxon>
        <taxon>Mucorales</taxon>
        <taxon>Mucorineae</taxon>
        <taxon>Mucoraceae</taxon>
        <taxon>Helicostylum</taxon>
    </lineage>
</organism>
<gene>
    <name evidence="1" type="ORF">HPULCUR_006803</name>
</gene>
<evidence type="ECO:0000313" key="2">
    <source>
        <dbReference type="Proteomes" id="UP001476247"/>
    </source>
</evidence>
<proteinExistence type="predicted"/>
<reference evidence="1 2" key="1">
    <citation type="submission" date="2024-04" db="EMBL/GenBank/DDBJ databases">
        <title>genome sequences of Mucor flavus KT1a and Helicostylum pulchrum KT1b strains isolation_sourced from the surface of a dry-aged beef.</title>
        <authorList>
            <person name="Toyotome T."/>
            <person name="Hosono M."/>
            <person name="Torimaru M."/>
            <person name="Fukuda K."/>
            <person name="Mikami N."/>
        </authorList>
    </citation>
    <scope>NUCLEOTIDE SEQUENCE [LARGE SCALE GENOMIC DNA]</scope>
    <source>
        <strain evidence="1 2">KT1b</strain>
    </source>
</reference>
<sequence>MELVKPHLGDYDYDQYFKYGHLIKKLTIKIGSYYKLKTRTFENQRTFSKLELLALLSQLPKLSEIYMDDLEYAEEYLRILLDTDMKHINKIDIENFRDTL</sequence>